<dbReference type="EMBL" id="JBHUME010000009">
    <property type="protein sequence ID" value="MFD2613813.1"/>
    <property type="molecule type" value="Genomic_DNA"/>
</dbReference>
<dbReference type="Proteomes" id="UP001597541">
    <property type="component" value="Unassembled WGS sequence"/>
</dbReference>
<protein>
    <submittedName>
        <fullName evidence="1">Uncharacterized protein</fullName>
    </submittedName>
</protein>
<evidence type="ECO:0000313" key="2">
    <source>
        <dbReference type="Proteomes" id="UP001597541"/>
    </source>
</evidence>
<organism evidence="1 2">
    <name type="scientific">Paenibacillus gansuensis</name>
    <dbReference type="NCBI Taxonomy" id="306542"/>
    <lineage>
        <taxon>Bacteria</taxon>
        <taxon>Bacillati</taxon>
        <taxon>Bacillota</taxon>
        <taxon>Bacilli</taxon>
        <taxon>Bacillales</taxon>
        <taxon>Paenibacillaceae</taxon>
        <taxon>Paenibacillus</taxon>
    </lineage>
</organism>
<name>A0ABW5PGV3_9BACL</name>
<reference evidence="2" key="1">
    <citation type="journal article" date="2019" name="Int. J. Syst. Evol. Microbiol.">
        <title>The Global Catalogue of Microorganisms (GCM) 10K type strain sequencing project: providing services to taxonomists for standard genome sequencing and annotation.</title>
        <authorList>
            <consortium name="The Broad Institute Genomics Platform"/>
            <consortium name="The Broad Institute Genome Sequencing Center for Infectious Disease"/>
            <person name="Wu L."/>
            <person name="Ma J."/>
        </authorList>
    </citation>
    <scope>NUCLEOTIDE SEQUENCE [LARGE SCALE GENOMIC DNA]</scope>
    <source>
        <strain evidence="2">KCTC 3950</strain>
    </source>
</reference>
<sequence length="68" mass="8007">MQMEMLEELQMNQDIILQQLSKKNYEQIFKSAGIKTENAWLEIYQLELTGNGYVDLGKLRKLQSTKLK</sequence>
<gene>
    <name evidence="1" type="ORF">ACFSUF_15460</name>
</gene>
<keyword evidence="2" id="KW-1185">Reference proteome</keyword>
<proteinExistence type="predicted"/>
<accession>A0ABW5PGV3</accession>
<evidence type="ECO:0000313" key="1">
    <source>
        <dbReference type="EMBL" id="MFD2613813.1"/>
    </source>
</evidence>
<comment type="caution">
    <text evidence="1">The sequence shown here is derived from an EMBL/GenBank/DDBJ whole genome shotgun (WGS) entry which is preliminary data.</text>
</comment>